<feature type="region of interest" description="Disordered" evidence="6">
    <location>
        <begin position="29"/>
        <end position="52"/>
    </location>
</feature>
<dbReference type="InterPro" id="IPR036388">
    <property type="entry name" value="WH-like_DNA-bd_sf"/>
</dbReference>
<dbReference type="AlphaFoldDB" id="A0A9X2W7Z7"/>
<dbReference type="EMBL" id="JALHAP010000079">
    <property type="protein sequence ID" value="MCT4702848.1"/>
    <property type="molecule type" value="Genomic_DNA"/>
</dbReference>
<evidence type="ECO:0000259" key="7">
    <source>
        <dbReference type="Pfam" id="PF02631"/>
    </source>
</evidence>
<evidence type="ECO:0000256" key="1">
    <source>
        <dbReference type="ARBA" id="ARBA00004496"/>
    </source>
</evidence>
<evidence type="ECO:0000313" key="9">
    <source>
        <dbReference type="EMBL" id="MCT4702848.1"/>
    </source>
</evidence>
<evidence type="ECO:0000259" key="8">
    <source>
        <dbReference type="Pfam" id="PF21981"/>
    </source>
</evidence>
<dbReference type="InterPro" id="IPR053924">
    <property type="entry name" value="RecX_HTH_2nd"/>
</dbReference>
<sequence length="170" mass="20036">MSESGTTPRRSAYARLLDKATRILAMRDHSEHELRRKRASAPTFPGSQNAEQPVFTPEDIEQVIAWCYEHRWLDDAQFATRFIASRSRKGYGPQRIRQELQQKGIDRAIGESAMMECEVDWQAMAREMAERKFGEPLPIEWKERAKVQRFLLYRGFFMEDIQAIYRNFTD</sequence>
<proteinExistence type="inferred from homology"/>
<comment type="caution">
    <text evidence="9">The sequence shown here is derived from an EMBL/GenBank/DDBJ whole genome shotgun (WGS) entry which is preliminary data.</text>
</comment>
<dbReference type="Pfam" id="PF02631">
    <property type="entry name" value="RecX_HTH2"/>
    <property type="match status" value="1"/>
</dbReference>
<dbReference type="GO" id="GO:0006282">
    <property type="term" value="P:regulation of DNA repair"/>
    <property type="evidence" value="ECO:0007669"/>
    <property type="project" value="UniProtKB-UniRule"/>
</dbReference>
<reference evidence="9" key="1">
    <citation type="submission" date="2022-03" db="EMBL/GenBank/DDBJ databases">
        <title>Proposal of a novel genus Dryocolo and two novel species.</title>
        <authorList>
            <person name="Maddock D.W."/>
            <person name="Brady C.L."/>
            <person name="Denman S."/>
            <person name="Arnold D."/>
        </authorList>
    </citation>
    <scope>NUCLEOTIDE SEQUENCE</scope>
    <source>
        <strain evidence="9">H6W4</strain>
    </source>
</reference>
<evidence type="ECO:0000256" key="3">
    <source>
        <dbReference type="ARBA" id="ARBA00018111"/>
    </source>
</evidence>
<dbReference type="GO" id="GO:0005737">
    <property type="term" value="C:cytoplasm"/>
    <property type="evidence" value="ECO:0007669"/>
    <property type="project" value="UniProtKB-SubCell"/>
</dbReference>
<keyword evidence="10" id="KW-1185">Reference proteome</keyword>
<feature type="domain" description="RecX third three-helical" evidence="8">
    <location>
        <begin position="120"/>
        <end position="163"/>
    </location>
</feature>
<dbReference type="Pfam" id="PF21981">
    <property type="entry name" value="RecX_HTH3"/>
    <property type="match status" value="1"/>
</dbReference>
<gene>
    <name evidence="5" type="primary">recX</name>
    <name evidence="9" type="ORF">MUA00_13755</name>
</gene>
<name>A0A9X2W7Z7_9ENTR</name>
<dbReference type="InterPro" id="IPR003783">
    <property type="entry name" value="Regulatory_RecX"/>
</dbReference>
<dbReference type="Gene3D" id="1.10.10.10">
    <property type="entry name" value="Winged helix-like DNA-binding domain superfamily/Winged helix DNA-binding domain"/>
    <property type="match status" value="3"/>
</dbReference>
<organism evidence="9 10">
    <name type="scientific">Dryocola boscaweniae</name>
    <dbReference type="NCBI Taxonomy" id="2925397"/>
    <lineage>
        <taxon>Bacteria</taxon>
        <taxon>Pseudomonadati</taxon>
        <taxon>Pseudomonadota</taxon>
        <taxon>Gammaproteobacteria</taxon>
        <taxon>Enterobacterales</taxon>
        <taxon>Enterobacteriaceae</taxon>
        <taxon>Dryocola</taxon>
    </lineage>
</organism>
<dbReference type="InterPro" id="IPR053925">
    <property type="entry name" value="RecX_HTH_3rd"/>
</dbReference>
<dbReference type="HAMAP" id="MF_01114">
    <property type="entry name" value="RecX"/>
    <property type="match status" value="1"/>
</dbReference>
<feature type="domain" description="RecX second three-helical" evidence="7">
    <location>
        <begin position="74"/>
        <end position="114"/>
    </location>
</feature>
<keyword evidence="4 5" id="KW-0963">Cytoplasm</keyword>
<evidence type="ECO:0000313" key="10">
    <source>
        <dbReference type="Proteomes" id="UP001150641"/>
    </source>
</evidence>
<comment type="similarity">
    <text evidence="2 5">Belongs to the RecX family.</text>
</comment>
<comment type="subcellular location">
    <subcellularLocation>
        <location evidence="1 5">Cytoplasm</location>
    </subcellularLocation>
</comment>
<accession>A0A9X2W7Z7</accession>
<evidence type="ECO:0000256" key="5">
    <source>
        <dbReference type="HAMAP-Rule" id="MF_01114"/>
    </source>
</evidence>
<protein>
    <recommendedName>
        <fullName evidence="3 5">Regulatory protein RecX</fullName>
    </recommendedName>
</protein>
<comment type="function">
    <text evidence="5">Modulates RecA activity.</text>
</comment>
<evidence type="ECO:0000256" key="2">
    <source>
        <dbReference type="ARBA" id="ARBA00009695"/>
    </source>
</evidence>
<dbReference type="RefSeq" id="WP_271123596.1">
    <property type="nucleotide sequence ID" value="NZ_JALHAN010000066.1"/>
</dbReference>
<evidence type="ECO:0000256" key="4">
    <source>
        <dbReference type="ARBA" id="ARBA00022490"/>
    </source>
</evidence>
<evidence type="ECO:0000256" key="6">
    <source>
        <dbReference type="SAM" id="MobiDB-lite"/>
    </source>
</evidence>
<dbReference type="PANTHER" id="PTHR33602:SF1">
    <property type="entry name" value="REGULATORY PROTEIN RECX FAMILY PROTEIN"/>
    <property type="match status" value="1"/>
</dbReference>
<dbReference type="PANTHER" id="PTHR33602">
    <property type="entry name" value="REGULATORY PROTEIN RECX FAMILY PROTEIN"/>
    <property type="match status" value="1"/>
</dbReference>
<dbReference type="Proteomes" id="UP001150641">
    <property type="component" value="Unassembled WGS sequence"/>
</dbReference>